<proteinExistence type="inferred from homology"/>
<evidence type="ECO:0000256" key="5">
    <source>
        <dbReference type="ARBA" id="ARBA00022692"/>
    </source>
</evidence>
<evidence type="ECO:0000256" key="10">
    <source>
        <dbReference type="ARBA" id="ARBA00023315"/>
    </source>
</evidence>
<comment type="subcellular location">
    <subcellularLocation>
        <location evidence="1">Endoplasmic reticulum membrane</location>
        <topology evidence="1">Multi-pass membrane protein</topology>
    </subcellularLocation>
</comment>
<dbReference type="PANTHER" id="PTHR12317:SF63">
    <property type="entry name" value="DIACYLGLYCEROL O-ACYLTRANSFERASE 2"/>
    <property type="match status" value="1"/>
</dbReference>
<sequence>MPLPRIKFLAISAVFYTPFLQHVWTWLGFTPAAKKIFTSLLGSGHSCIIVPGGVQEPCLMEHGCEIAFLKSRKGFVHIAMEMGRSLLSLQISRVIKFTPIFFWEILGSHLPLPAFSACGELVSNSPKVCELLESEPLCFSRAYQAMLQGLPACVFIKSNIKQTEPCGNQHLYDSTWVSLLMHSKDLFERQKARAGHADLQLKIL</sequence>
<keyword evidence="10" id="KW-0012">Acyltransferase</keyword>
<organism evidence="11 12">
    <name type="scientific">Vitis vinifera</name>
    <name type="common">Grape</name>
    <dbReference type="NCBI Taxonomy" id="29760"/>
    <lineage>
        <taxon>Eukaryota</taxon>
        <taxon>Viridiplantae</taxon>
        <taxon>Streptophyta</taxon>
        <taxon>Embryophyta</taxon>
        <taxon>Tracheophyta</taxon>
        <taxon>Spermatophyta</taxon>
        <taxon>Magnoliopsida</taxon>
        <taxon>eudicotyledons</taxon>
        <taxon>Gunneridae</taxon>
        <taxon>Pentapetalae</taxon>
        <taxon>rosids</taxon>
        <taxon>Vitales</taxon>
        <taxon>Vitaceae</taxon>
        <taxon>Viteae</taxon>
        <taxon>Vitis</taxon>
    </lineage>
</organism>
<evidence type="ECO:0000256" key="7">
    <source>
        <dbReference type="ARBA" id="ARBA00022989"/>
    </source>
</evidence>
<keyword evidence="6" id="KW-0256">Endoplasmic reticulum</keyword>
<evidence type="ECO:0000313" key="12">
    <source>
        <dbReference type="Proteomes" id="UP001227230"/>
    </source>
</evidence>
<keyword evidence="4" id="KW-0808">Transferase</keyword>
<evidence type="ECO:0000256" key="2">
    <source>
        <dbReference type="ARBA" id="ARBA00005420"/>
    </source>
</evidence>
<evidence type="ECO:0000256" key="8">
    <source>
        <dbReference type="ARBA" id="ARBA00023098"/>
    </source>
</evidence>
<keyword evidence="9" id="KW-0472">Membrane</keyword>
<dbReference type="PANTHER" id="PTHR12317">
    <property type="entry name" value="DIACYLGLYCEROL O-ACYLTRANSFERASE"/>
    <property type="match status" value="1"/>
</dbReference>
<dbReference type="InterPro" id="IPR007130">
    <property type="entry name" value="DAGAT"/>
</dbReference>
<evidence type="ECO:0000256" key="6">
    <source>
        <dbReference type="ARBA" id="ARBA00022824"/>
    </source>
</evidence>
<keyword evidence="7" id="KW-1133">Transmembrane helix</keyword>
<gene>
    <name evidence="11" type="ORF">VitviT2T_005996</name>
</gene>
<keyword evidence="12" id="KW-1185">Reference proteome</keyword>
<keyword evidence="3" id="KW-0444">Lipid biosynthesis</keyword>
<reference evidence="11 12" key="1">
    <citation type="journal article" date="2023" name="Hortic Res">
        <title>The complete reference genome for grapevine (Vitis vinifera L.) genetics and breeding.</title>
        <authorList>
            <person name="Shi X."/>
            <person name="Cao S."/>
            <person name="Wang X."/>
            <person name="Huang S."/>
            <person name="Wang Y."/>
            <person name="Liu Z."/>
            <person name="Liu W."/>
            <person name="Leng X."/>
            <person name="Peng Y."/>
            <person name="Wang N."/>
            <person name="Wang Y."/>
            <person name="Ma Z."/>
            <person name="Xu X."/>
            <person name="Zhang F."/>
            <person name="Xue H."/>
            <person name="Zhong H."/>
            <person name="Wang Y."/>
            <person name="Zhang K."/>
            <person name="Velt A."/>
            <person name="Avia K."/>
            <person name="Holtgrawe D."/>
            <person name="Grimplet J."/>
            <person name="Matus J.T."/>
            <person name="Ware D."/>
            <person name="Wu X."/>
            <person name="Wang H."/>
            <person name="Liu C."/>
            <person name="Fang Y."/>
            <person name="Rustenholz C."/>
            <person name="Cheng Z."/>
            <person name="Xiao H."/>
            <person name="Zhou Y."/>
        </authorList>
    </citation>
    <scope>NUCLEOTIDE SEQUENCE [LARGE SCALE GENOMIC DNA]</scope>
    <source>
        <strain evidence="12">cv. Pinot noir / PN40024</strain>
        <tissue evidence="11">Leaf</tissue>
    </source>
</reference>
<dbReference type="Proteomes" id="UP001227230">
    <property type="component" value="Chromosome 4"/>
</dbReference>
<evidence type="ECO:0000256" key="9">
    <source>
        <dbReference type="ARBA" id="ARBA00023136"/>
    </source>
</evidence>
<evidence type="ECO:0000256" key="3">
    <source>
        <dbReference type="ARBA" id="ARBA00022516"/>
    </source>
</evidence>
<evidence type="ECO:0000313" key="11">
    <source>
        <dbReference type="EMBL" id="WJZ86551.1"/>
    </source>
</evidence>
<evidence type="ECO:0000256" key="4">
    <source>
        <dbReference type="ARBA" id="ARBA00022679"/>
    </source>
</evidence>
<evidence type="ECO:0000256" key="1">
    <source>
        <dbReference type="ARBA" id="ARBA00004477"/>
    </source>
</evidence>
<keyword evidence="5" id="KW-0812">Transmembrane</keyword>
<dbReference type="EMBL" id="CP126651">
    <property type="protein sequence ID" value="WJZ86551.1"/>
    <property type="molecule type" value="Genomic_DNA"/>
</dbReference>
<name>A0ABY9BUQ4_VITVI</name>
<protein>
    <submittedName>
        <fullName evidence="11">Uncharacterized protein</fullName>
    </submittedName>
</protein>
<dbReference type="Pfam" id="PF03982">
    <property type="entry name" value="DAGAT"/>
    <property type="match status" value="1"/>
</dbReference>
<accession>A0ABY9BUQ4</accession>
<keyword evidence="8" id="KW-0443">Lipid metabolism</keyword>
<comment type="similarity">
    <text evidence="2">Belongs to the diacylglycerol acyltransferase family.</text>
</comment>